<dbReference type="AlphaFoldDB" id="A0AB39DLW1"/>
<feature type="transmembrane region" description="Helical" evidence="13">
    <location>
        <begin position="27"/>
        <end position="46"/>
    </location>
</feature>
<dbReference type="EMBL" id="CP158261">
    <property type="protein sequence ID" value="XDJ66710.1"/>
    <property type="molecule type" value="Genomic_DNA"/>
</dbReference>
<keyword evidence="3" id="KW-0813">Transport</keyword>
<evidence type="ECO:0000313" key="18">
    <source>
        <dbReference type="EMBL" id="XDJ52212.1"/>
    </source>
</evidence>
<keyword evidence="5" id="KW-0349">Heme</keyword>
<proteinExistence type="inferred from homology"/>
<dbReference type="KEGG" id="cgin:ABRZ00_09335"/>
<keyword evidence="11 13" id="KW-0472">Membrane</keyword>
<dbReference type="PANTHER" id="PTHR30529">
    <property type="entry name" value="CYTOCHROME B561"/>
    <property type="match status" value="1"/>
</dbReference>
<dbReference type="GO" id="GO:0020037">
    <property type="term" value="F:heme binding"/>
    <property type="evidence" value="ECO:0007669"/>
    <property type="project" value="TreeGrafter"/>
</dbReference>
<evidence type="ECO:0000256" key="4">
    <source>
        <dbReference type="ARBA" id="ARBA00022475"/>
    </source>
</evidence>
<keyword evidence="8" id="KW-0249">Electron transport</keyword>
<dbReference type="EMBL" id="CP158256">
    <property type="protein sequence ID" value="XDJ52212.1"/>
    <property type="molecule type" value="Genomic_DNA"/>
</dbReference>
<dbReference type="RefSeq" id="WP_368642213.1">
    <property type="nucleotide sequence ID" value="NZ_CP158252.1"/>
</dbReference>
<evidence type="ECO:0000313" key="19">
    <source>
        <dbReference type="EMBL" id="XDJ54765.1"/>
    </source>
</evidence>
<evidence type="ECO:0000313" key="16">
    <source>
        <dbReference type="EMBL" id="XDJ43448.1"/>
    </source>
</evidence>
<dbReference type="PANTHER" id="PTHR30529:SF7">
    <property type="entry name" value="CYTOCHROME B561 BACTERIAL_NI-HYDROGENASE DOMAIN-CONTAINING PROTEIN"/>
    <property type="match status" value="1"/>
</dbReference>
<dbReference type="InterPro" id="IPR052168">
    <property type="entry name" value="Cytochrome_b561_oxidase"/>
</dbReference>
<evidence type="ECO:0000256" key="1">
    <source>
        <dbReference type="ARBA" id="ARBA00001970"/>
    </source>
</evidence>
<evidence type="ECO:0000256" key="8">
    <source>
        <dbReference type="ARBA" id="ARBA00022982"/>
    </source>
</evidence>
<dbReference type="GO" id="GO:0022904">
    <property type="term" value="P:respiratory electron transport chain"/>
    <property type="evidence" value="ECO:0007669"/>
    <property type="project" value="InterPro"/>
</dbReference>
<dbReference type="EMBL" id="CP158264">
    <property type="protein sequence ID" value="XDJ74826.1"/>
    <property type="molecule type" value="Genomic_DNA"/>
</dbReference>
<comment type="similarity">
    <text evidence="12">Belongs to the cytochrome b561 family.</text>
</comment>
<dbReference type="GO" id="GO:0005886">
    <property type="term" value="C:plasma membrane"/>
    <property type="evidence" value="ECO:0007669"/>
    <property type="project" value="UniProtKB-SubCell"/>
</dbReference>
<dbReference type="GeneID" id="93067735"/>
<evidence type="ECO:0000313" key="22">
    <source>
        <dbReference type="EMBL" id="XDJ66710.1"/>
    </source>
</evidence>
<dbReference type="EMBL" id="CP158266">
    <property type="protein sequence ID" value="XDJ82652.1"/>
    <property type="molecule type" value="Genomic_DNA"/>
</dbReference>
<evidence type="ECO:0000256" key="5">
    <source>
        <dbReference type="ARBA" id="ARBA00022617"/>
    </source>
</evidence>
<dbReference type="EMBL" id="CP158260">
    <property type="protein sequence ID" value="XDJ63583.1"/>
    <property type="molecule type" value="Genomic_DNA"/>
</dbReference>
<evidence type="ECO:0000256" key="3">
    <source>
        <dbReference type="ARBA" id="ARBA00022448"/>
    </source>
</evidence>
<sequence length="191" mass="20898">MDARDRQEDRMPANATVWNPSLKALHWLLFLVIAAAVICVLIAGGYERGDPAKGQFMFLHKSFGVTALLLMIAWVATRLGKGRPQPIGQSWQLRLAAVVHWALVALVLALPVAGLLMSQFAQQSVSVFGLFSIPVWLDEDKSVAKAIHTVHAGFAGPILIALVVLHTLGALWHHFIDRDGTLARMLPGKDR</sequence>
<dbReference type="EMBL" id="CP158259">
    <property type="protein sequence ID" value="XDJ61798.1"/>
    <property type="molecule type" value="Genomic_DNA"/>
</dbReference>
<feature type="transmembrane region" description="Helical" evidence="13">
    <location>
        <begin position="91"/>
        <end position="114"/>
    </location>
</feature>
<evidence type="ECO:0000313" key="15">
    <source>
        <dbReference type="EMBL" id="XDJ41537.1"/>
    </source>
</evidence>
<keyword evidence="10" id="KW-0408">Iron</keyword>
<keyword evidence="6 13" id="KW-0812">Transmembrane</keyword>
<evidence type="ECO:0000256" key="10">
    <source>
        <dbReference type="ARBA" id="ARBA00023004"/>
    </source>
</evidence>
<reference evidence="19" key="1">
    <citation type="submission" date="2024-05" db="EMBL/GenBank/DDBJ databases">
        <authorList>
            <person name="Luo Y.-C."/>
            <person name="Nicholds J."/>
            <person name="Mortimer T."/>
            <person name="Maboni G."/>
        </authorList>
    </citation>
    <scope>NUCLEOTIDE SEQUENCE</scope>
    <source>
        <strain evidence="25">140124</strain>
        <strain evidence="24">143751</strain>
        <strain evidence="23">143811</strain>
        <strain evidence="22">145849</strain>
        <strain evidence="21">145850</strain>
        <strain evidence="20">145852</strain>
        <strain evidence="19">150221</strain>
        <strain evidence="18">150964</strain>
        <strain evidence="17">151108</strain>
        <strain evidence="16">153271</strain>
        <strain evidence="15">153920</strain>
    </source>
</reference>
<keyword evidence="7" id="KW-0479">Metal-binding</keyword>
<evidence type="ECO:0000256" key="11">
    <source>
        <dbReference type="ARBA" id="ARBA00023136"/>
    </source>
</evidence>
<evidence type="ECO:0000256" key="12">
    <source>
        <dbReference type="ARBA" id="ARBA00037975"/>
    </source>
</evidence>
<evidence type="ECO:0000256" key="6">
    <source>
        <dbReference type="ARBA" id="ARBA00022692"/>
    </source>
</evidence>
<feature type="transmembrane region" description="Helical" evidence="13">
    <location>
        <begin position="149"/>
        <end position="172"/>
    </location>
</feature>
<evidence type="ECO:0000313" key="23">
    <source>
        <dbReference type="EMBL" id="XDJ74826.1"/>
    </source>
</evidence>
<evidence type="ECO:0000313" key="21">
    <source>
        <dbReference type="EMBL" id="XDJ63583.1"/>
    </source>
</evidence>
<evidence type="ECO:0000313" key="25">
    <source>
        <dbReference type="EMBL" id="XDJ85762.1"/>
    </source>
</evidence>
<dbReference type="GO" id="GO:0046872">
    <property type="term" value="F:metal ion binding"/>
    <property type="evidence" value="ECO:0007669"/>
    <property type="project" value="UniProtKB-KW"/>
</dbReference>
<organism evidence="19">
    <name type="scientific">Castellaniella ginsengisoli</name>
    <dbReference type="NCBI Taxonomy" id="546114"/>
    <lineage>
        <taxon>Bacteria</taxon>
        <taxon>Pseudomonadati</taxon>
        <taxon>Pseudomonadota</taxon>
        <taxon>Betaproteobacteria</taxon>
        <taxon>Burkholderiales</taxon>
        <taxon>Alcaligenaceae</taxon>
        <taxon>Castellaniella</taxon>
    </lineage>
</organism>
<evidence type="ECO:0000256" key="7">
    <source>
        <dbReference type="ARBA" id="ARBA00022723"/>
    </source>
</evidence>
<dbReference type="EMBL" id="CP158255">
    <property type="protein sequence ID" value="XDJ49975.1"/>
    <property type="molecule type" value="Genomic_DNA"/>
</dbReference>
<dbReference type="SUPFAM" id="SSF81342">
    <property type="entry name" value="Transmembrane di-heme cytochromes"/>
    <property type="match status" value="1"/>
</dbReference>
<accession>A0AB39DLW1</accession>
<evidence type="ECO:0000256" key="9">
    <source>
        <dbReference type="ARBA" id="ARBA00022989"/>
    </source>
</evidence>
<evidence type="ECO:0000313" key="24">
    <source>
        <dbReference type="EMBL" id="XDJ82652.1"/>
    </source>
</evidence>
<comment type="subcellular location">
    <subcellularLocation>
        <location evidence="2">Cell membrane</location>
        <topology evidence="2">Multi-pass membrane protein</topology>
    </subcellularLocation>
</comment>
<gene>
    <name evidence="22" type="ORF">ABRY91_01270</name>
    <name evidence="20" type="ORF">ABRY92_04120</name>
    <name evidence="24" type="ORF">ABRY96_13460</name>
    <name evidence="23" type="ORF">ABRY97_01270</name>
    <name evidence="15" type="ORF">ABRY99_11415</name>
    <name evidence="19" type="ORF">ABRZ00_09335</name>
    <name evidence="18" type="ORF">ABRZ01_09645</name>
    <name evidence="16" type="ORF">ABRZ02_07030</name>
    <name evidence="21" type="ORF">ABRZ03_12865</name>
    <name evidence="25" type="ORF">ABRZ08_02665</name>
    <name evidence="17" type="ORF">ABRZ09_12225</name>
</gene>
<name>A0AB39DLW1_9BURK</name>
<dbReference type="InterPro" id="IPR011577">
    <property type="entry name" value="Cyt_b561_bac/Ni-Hgenase"/>
</dbReference>
<keyword evidence="4" id="KW-1003">Cell membrane</keyword>
<dbReference type="GO" id="GO:0009055">
    <property type="term" value="F:electron transfer activity"/>
    <property type="evidence" value="ECO:0007669"/>
    <property type="project" value="InterPro"/>
</dbReference>
<evidence type="ECO:0000256" key="2">
    <source>
        <dbReference type="ARBA" id="ARBA00004651"/>
    </source>
</evidence>
<evidence type="ECO:0000313" key="17">
    <source>
        <dbReference type="EMBL" id="XDJ49975.1"/>
    </source>
</evidence>
<comment type="cofactor">
    <cofactor evidence="1">
        <name>heme b</name>
        <dbReference type="ChEBI" id="CHEBI:60344"/>
    </cofactor>
</comment>
<feature type="domain" description="Cytochrome b561 bacterial/Ni-hydrogenase" evidence="14">
    <location>
        <begin position="17"/>
        <end position="188"/>
    </location>
</feature>
<keyword evidence="9 13" id="KW-1133">Transmembrane helix</keyword>
<feature type="transmembrane region" description="Helical" evidence="13">
    <location>
        <begin position="58"/>
        <end position="79"/>
    </location>
</feature>
<dbReference type="InterPro" id="IPR016174">
    <property type="entry name" value="Di-haem_cyt_TM"/>
</dbReference>
<evidence type="ECO:0000313" key="20">
    <source>
        <dbReference type="EMBL" id="XDJ61798.1"/>
    </source>
</evidence>
<dbReference type="EMBL" id="CP158253">
    <property type="protein sequence ID" value="XDJ43448.1"/>
    <property type="molecule type" value="Genomic_DNA"/>
</dbReference>
<evidence type="ECO:0000256" key="13">
    <source>
        <dbReference type="SAM" id="Phobius"/>
    </source>
</evidence>
<dbReference type="EMBL" id="CP158268">
    <property type="protein sequence ID" value="XDJ85762.1"/>
    <property type="molecule type" value="Genomic_DNA"/>
</dbReference>
<protein>
    <submittedName>
        <fullName evidence="19">Cytochrome b</fullName>
    </submittedName>
</protein>
<dbReference type="EMBL" id="CP158252">
    <property type="protein sequence ID" value="XDJ41537.1"/>
    <property type="molecule type" value="Genomic_DNA"/>
</dbReference>
<dbReference type="Pfam" id="PF01292">
    <property type="entry name" value="Ni_hydr_CYTB"/>
    <property type="match status" value="1"/>
</dbReference>
<evidence type="ECO:0000259" key="14">
    <source>
        <dbReference type="Pfam" id="PF01292"/>
    </source>
</evidence>
<dbReference type="EMBL" id="CP158257">
    <property type="protein sequence ID" value="XDJ54765.1"/>
    <property type="molecule type" value="Genomic_DNA"/>
</dbReference>